<feature type="region of interest" description="Disordered" evidence="2">
    <location>
        <begin position="16"/>
        <end position="44"/>
    </location>
</feature>
<proteinExistence type="inferred from homology"/>
<dbReference type="AlphaFoldDB" id="A0A1W1WPE8"/>
<dbReference type="EMBL" id="FWWY01000002">
    <property type="protein sequence ID" value="SMC08181.1"/>
    <property type="molecule type" value="Genomic_DNA"/>
</dbReference>
<dbReference type="InterPro" id="IPR050921">
    <property type="entry name" value="T4SS_GSP_E_ATPase"/>
</dbReference>
<protein>
    <submittedName>
        <fullName evidence="4">Pilus assembly protein CpaF</fullName>
    </submittedName>
</protein>
<gene>
    <name evidence="4" type="ORF">SAMN00768000_3720</name>
</gene>
<dbReference type="OrthoDB" id="9810761at2"/>
<feature type="domain" description="Bacterial type II secretion system protein E" evidence="3">
    <location>
        <begin position="112"/>
        <end position="377"/>
    </location>
</feature>
<organism evidence="4 5">
    <name type="scientific">Sulfobacillus thermosulfidooxidans (strain DSM 9293 / VKM B-1269 / AT-1)</name>
    <dbReference type="NCBI Taxonomy" id="929705"/>
    <lineage>
        <taxon>Bacteria</taxon>
        <taxon>Bacillati</taxon>
        <taxon>Bacillota</taxon>
        <taxon>Clostridia</taxon>
        <taxon>Eubacteriales</taxon>
        <taxon>Clostridiales Family XVII. Incertae Sedis</taxon>
        <taxon>Sulfobacillus</taxon>
    </lineage>
</organism>
<dbReference type="InterPro" id="IPR027417">
    <property type="entry name" value="P-loop_NTPase"/>
</dbReference>
<dbReference type="RefSeq" id="WP_084662267.1">
    <property type="nucleotide sequence ID" value="NZ_FWWY01000002.1"/>
</dbReference>
<dbReference type="Pfam" id="PF00437">
    <property type="entry name" value="T2SSE"/>
    <property type="match status" value="1"/>
</dbReference>
<evidence type="ECO:0000313" key="4">
    <source>
        <dbReference type="EMBL" id="SMC08181.1"/>
    </source>
</evidence>
<keyword evidence="5" id="KW-1185">Reference proteome</keyword>
<dbReference type="PANTHER" id="PTHR30486:SF6">
    <property type="entry name" value="TYPE IV PILUS RETRACTATION ATPASE PILT"/>
    <property type="match status" value="1"/>
</dbReference>
<dbReference type="Proteomes" id="UP000192660">
    <property type="component" value="Unassembled WGS sequence"/>
</dbReference>
<reference evidence="5" key="1">
    <citation type="submission" date="2017-04" db="EMBL/GenBank/DDBJ databases">
        <authorList>
            <person name="Varghese N."/>
            <person name="Submissions S."/>
        </authorList>
    </citation>
    <scope>NUCLEOTIDE SEQUENCE [LARGE SCALE GENOMIC DNA]</scope>
    <source>
        <strain evidence="5">DSM 9293</strain>
    </source>
</reference>
<evidence type="ECO:0000256" key="1">
    <source>
        <dbReference type="ARBA" id="ARBA00006611"/>
    </source>
</evidence>
<evidence type="ECO:0000256" key="2">
    <source>
        <dbReference type="SAM" id="MobiDB-lite"/>
    </source>
</evidence>
<dbReference type="Gene3D" id="3.30.450.380">
    <property type="match status" value="1"/>
</dbReference>
<dbReference type="PANTHER" id="PTHR30486">
    <property type="entry name" value="TWITCHING MOTILITY PROTEIN PILT"/>
    <property type="match status" value="1"/>
</dbReference>
<dbReference type="InterPro" id="IPR001482">
    <property type="entry name" value="T2SS/T4SS_dom"/>
</dbReference>
<name>A0A1W1WPE8_SULTA</name>
<dbReference type="SUPFAM" id="SSF52540">
    <property type="entry name" value="P-loop containing nucleoside triphosphate hydrolases"/>
    <property type="match status" value="1"/>
</dbReference>
<comment type="similarity">
    <text evidence="1">Belongs to the GSP E family.</text>
</comment>
<sequence>MSHFANPLVQTFGGAAAEPNPLQDLGTASRTPGTASPFRPIDDHSTADATPSLFHTALLLLRDRYSSLIARIYQADRQAVRQAIADVVLSLHPSQDIAVQLTDALEAQLLGAGVLEPFMRDPTVSEIMVTGPYIFVDRHGRNEPALTLSSVDESIRLAQHLARHCQREYRDTEPLMDLTWPENGARINITHHRVAMTGPAITIRKHNMGVLLQLEELIRRGMLTEEVAHFLVRAFRARANGLIAGPTKSGKTALLRALAIEAIPPDERIIVLEDTEELHLPFHHQINLIGLARAVLPDEREHGIVSLLDLFRNALRQSPGRLIMGELRGPEAFDFIELGLTEKGGSLSTIHLRHPDYLVSRLYYIAQKSGLTLSRDLIQQTVYQAIDLIVYVHHDPTTGARRVSHVVETTEQGSVHVLFAHQGGHLVKVGEPSRKLQQLWEAA</sequence>
<evidence type="ECO:0000259" key="3">
    <source>
        <dbReference type="Pfam" id="PF00437"/>
    </source>
</evidence>
<evidence type="ECO:0000313" key="5">
    <source>
        <dbReference type="Proteomes" id="UP000192660"/>
    </source>
</evidence>
<dbReference type="GO" id="GO:0016887">
    <property type="term" value="F:ATP hydrolysis activity"/>
    <property type="evidence" value="ECO:0007669"/>
    <property type="project" value="InterPro"/>
</dbReference>
<accession>A0A1W1WPE8</accession>
<dbReference type="Gene3D" id="3.40.50.300">
    <property type="entry name" value="P-loop containing nucleotide triphosphate hydrolases"/>
    <property type="match status" value="1"/>
</dbReference>
<dbReference type="CDD" id="cd01130">
    <property type="entry name" value="VirB11-like_ATPase"/>
    <property type="match status" value="1"/>
</dbReference>